<accession>A0ACA9T9H2</accession>
<dbReference type="EMBL" id="CADEHS020000002">
    <property type="protein sequence ID" value="CAG9937553.1"/>
    <property type="molecule type" value="Genomic_DNA"/>
</dbReference>
<reference evidence="1" key="1">
    <citation type="submission" date="2020-04" db="EMBL/GenBank/DDBJ databases">
        <authorList>
            <person name="Broberg M."/>
        </authorList>
    </citation>
    <scope>NUCLEOTIDE SEQUENCE</scope>
</reference>
<keyword evidence="2" id="KW-1185">Reference proteome</keyword>
<organism evidence="1 2">
    <name type="scientific">Clonostachys rosea f. rosea IK726</name>
    <dbReference type="NCBI Taxonomy" id="1349383"/>
    <lineage>
        <taxon>Eukaryota</taxon>
        <taxon>Fungi</taxon>
        <taxon>Dikarya</taxon>
        <taxon>Ascomycota</taxon>
        <taxon>Pezizomycotina</taxon>
        <taxon>Sordariomycetes</taxon>
        <taxon>Hypocreomycetidae</taxon>
        <taxon>Hypocreales</taxon>
        <taxon>Bionectriaceae</taxon>
        <taxon>Clonostachys</taxon>
    </lineage>
</organism>
<name>A0ACA9T9H2_BIOOC</name>
<protein>
    <submittedName>
        <fullName evidence="1">Uncharacterized protein</fullName>
    </submittedName>
</protein>
<evidence type="ECO:0000313" key="2">
    <source>
        <dbReference type="Proteomes" id="UP000836387"/>
    </source>
</evidence>
<gene>
    <name evidence="1" type="ORF">CRV2_00005967</name>
</gene>
<reference evidence="1" key="2">
    <citation type="submission" date="2021-10" db="EMBL/GenBank/DDBJ databases">
        <authorList>
            <person name="Piombo E."/>
        </authorList>
    </citation>
    <scope>NUCLEOTIDE SEQUENCE</scope>
</reference>
<proteinExistence type="predicted"/>
<evidence type="ECO:0000313" key="1">
    <source>
        <dbReference type="EMBL" id="CAG9937553.1"/>
    </source>
</evidence>
<comment type="caution">
    <text evidence="1">The sequence shown here is derived from an EMBL/GenBank/DDBJ whole genome shotgun (WGS) entry which is preliminary data.</text>
</comment>
<sequence>MTLSDMFIPTTDSLVRTDDQVINRTITISNNPTNLLSDFIRYSSLRSINGLLTATKPLTIQQIHDLQLLGLSLYCQSMEEILVGREDSQTQKPYATLQEDKRRLERQLSLAHNDPLETVPFEPVTVRGKRRPVGSLILDKTQNLRRDPSSHEIAIEAESLEARVPPSIAPANLETPRITGLAYIRQFGDILEPGTQAPRKAQASRCRTPPDEPVIVIREAEPIVESQDAEGETLTDLDLLVIAQEYDIRAEEEEEDSVDDWDDIHRQQETQEEITCDL</sequence>
<dbReference type="Proteomes" id="UP000836387">
    <property type="component" value="Unassembled WGS sequence"/>
</dbReference>